<name>A0A9Q1C362_HOLLE</name>
<dbReference type="PANTHER" id="PTHR42899">
    <property type="entry name" value="SPERMATOGENESIS-ASSOCIATED PROTEIN 20"/>
    <property type="match status" value="1"/>
</dbReference>
<dbReference type="InterPro" id="IPR024705">
    <property type="entry name" value="Ssp411"/>
</dbReference>
<dbReference type="PIRSF" id="PIRSF006402">
    <property type="entry name" value="UCP006402_thioredoxin"/>
    <property type="match status" value="1"/>
</dbReference>
<dbReference type="Gene3D" id="3.40.30.10">
    <property type="entry name" value="Glutaredoxin"/>
    <property type="match status" value="1"/>
</dbReference>
<dbReference type="GO" id="GO:0005975">
    <property type="term" value="P:carbohydrate metabolic process"/>
    <property type="evidence" value="ECO:0007669"/>
    <property type="project" value="InterPro"/>
</dbReference>
<dbReference type="InterPro" id="IPR004879">
    <property type="entry name" value="Ssp411-like_TRX"/>
</dbReference>
<evidence type="ECO:0000313" key="3">
    <source>
        <dbReference type="Proteomes" id="UP001152320"/>
    </source>
</evidence>
<dbReference type="SUPFAM" id="SSF52833">
    <property type="entry name" value="Thioredoxin-like"/>
    <property type="match status" value="1"/>
</dbReference>
<dbReference type="InterPro" id="IPR012341">
    <property type="entry name" value="6hp_glycosidase-like_sf"/>
</dbReference>
<keyword evidence="3" id="KW-1185">Reference proteome</keyword>
<dbReference type="Gene3D" id="1.50.10.10">
    <property type="match status" value="1"/>
</dbReference>
<reference evidence="2" key="1">
    <citation type="submission" date="2021-10" db="EMBL/GenBank/DDBJ databases">
        <title>Tropical sea cucumber genome reveals ecological adaptation and Cuvierian tubules defense mechanism.</title>
        <authorList>
            <person name="Chen T."/>
        </authorList>
    </citation>
    <scope>NUCLEOTIDE SEQUENCE</scope>
    <source>
        <strain evidence="2">Nanhai2018</strain>
        <tissue evidence="2">Muscle</tissue>
    </source>
</reference>
<dbReference type="CDD" id="cd02955">
    <property type="entry name" value="SSP411"/>
    <property type="match status" value="1"/>
</dbReference>
<protein>
    <submittedName>
        <fullName evidence="2">Spermatogenesis-associated protein 20</fullName>
    </submittedName>
</protein>
<sequence length="758" mass="86022">MISLFSNTFRSITRQHYRLAVFQTHIRAMASASEFTNRLAKERSPYLLQHAHNPVDWYPWGEEAFEKAKKEDKMIFLSVGYSTCHWCHVMERESFENPDIGKLLNEHFVNIKVDREERPDVDRVYMTFVQATSGGGGWPMSVWLTPDLKPIVGGTYFPPTDRFGRPGFGTILTLIAKQWSERKDELNQKGTAILDALMRATQLQSVESTGLPGPEVAAKCYKQLIDSYDTDYGGFGESPKFPQPVLLNFLLRYHSCNKDTEEGKKALDMCVHTLCMMAKGGIYDHVSQGFHRYSTDRVWHVPHFEKMLYDQGQLVSTYITAYQCLSYVVMNIIYLEGLCNCSLNLCHPQSGGFYNAEDADSLPTHDATEKKEGAFCVWTEEEMKDLLSDKIEGTDVTLADVFCRHFHVQNGGNVSFEQDPHNELKNQNVLIVKGDLDSTAKRYKISLEQAQTAIERAKGILFEARKKRPRPHLDDKMLASWNGLMISGLSKTAQILNDKSYLDRAVKAANFVKEDLFNSDTGCLLRSSYKNPGGGVAQTSQPIEGFIDDYAFTISALLDLYEASYDQSWLEWAVQLQEKQDELFWDSETHGYFSATGKDNSILLRLKEDQDGAEPSGNSVAALNLVRLSCLLNRDDWRQKAEKLFTTFANRLHKIPMALPEMISGLMFYHKTPQQVIVRGDKGDAGTEALLRCIHSFHLPNKVLILADGNTESFLYQKLDLLKSLEKKDSQATAYLCENFQCQLPVNTEEQLMGLLKK</sequence>
<proteinExistence type="predicted"/>
<dbReference type="EMBL" id="JAIZAY010000008">
    <property type="protein sequence ID" value="KAJ8037766.1"/>
    <property type="molecule type" value="Genomic_DNA"/>
</dbReference>
<dbReference type="SUPFAM" id="SSF48208">
    <property type="entry name" value="Six-hairpin glycosidases"/>
    <property type="match status" value="1"/>
</dbReference>
<evidence type="ECO:0000259" key="1">
    <source>
        <dbReference type="Pfam" id="PF03190"/>
    </source>
</evidence>
<dbReference type="InterPro" id="IPR008928">
    <property type="entry name" value="6-hairpin_glycosidase_sf"/>
</dbReference>
<dbReference type="Pfam" id="PF03190">
    <property type="entry name" value="Thioredox_DsbH"/>
    <property type="match status" value="1"/>
</dbReference>
<dbReference type="AlphaFoldDB" id="A0A9Q1C362"/>
<dbReference type="OrthoDB" id="1923667at2759"/>
<dbReference type="PANTHER" id="PTHR42899:SF1">
    <property type="entry name" value="SPERMATOGENESIS-ASSOCIATED PROTEIN 20"/>
    <property type="match status" value="1"/>
</dbReference>
<feature type="domain" description="Spermatogenesis-associated protein 20-like TRX" evidence="1">
    <location>
        <begin position="36"/>
        <end position="197"/>
    </location>
</feature>
<dbReference type="InterPro" id="IPR036249">
    <property type="entry name" value="Thioredoxin-like_sf"/>
</dbReference>
<evidence type="ECO:0000313" key="2">
    <source>
        <dbReference type="EMBL" id="KAJ8037766.1"/>
    </source>
</evidence>
<dbReference type="Proteomes" id="UP001152320">
    <property type="component" value="Chromosome 8"/>
</dbReference>
<comment type="caution">
    <text evidence="2">The sequence shown here is derived from an EMBL/GenBank/DDBJ whole genome shotgun (WGS) entry which is preliminary data.</text>
</comment>
<organism evidence="2 3">
    <name type="scientific">Holothuria leucospilota</name>
    <name type="common">Black long sea cucumber</name>
    <name type="synonym">Mertensiothuria leucospilota</name>
    <dbReference type="NCBI Taxonomy" id="206669"/>
    <lineage>
        <taxon>Eukaryota</taxon>
        <taxon>Metazoa</taxon>
        <taxon>Echinodermata</taxon>
        <taxon>Eleutherozoa</taxon>
        <taxon>Echinozoa</taxon>
        <taxon>Holothuroidea</taxon>
        <taxon>Aspidochirotacea</taxon>
        <taxon>Aspidochirotida</taxon>
        <taxon>Holothuriidae</taxon>
        <taxon>Holothuria</taxon>
    </lineage>
</organism>
<accession>A0A9Q1C362</accession>
<gene>
    <name evidence="2" type="ORF">HOLleu_18661</name>
</gene>